<dbReference type="RefSeq" id="WP_009568449.1">
    <property type="nucleotide sequence ID" value="NZ_JALDAU010000001.1"/>
</dbReference>
<evidence type="ECO:0000313" key="1">
    <source>
        <dbReference type="EMBL" id="BAW16786.1"/>
    </source>
</evidence>
<dbReference type="AlphaFoldDB" id="A0AAD1FJP0"/>
<protein>
    <submittedName>
        <fullName evidence="1">Uncharacterized protein</fullName>
    </submittedName>
</protein>
<dbReference type="EMBL" id="AP014880">
    <property type="protein sequence ID" value="BAW16786.1"/>
    <property type="molecule type" value="Genomic_DNA"/>
</dbReference>
<sequence length="87" mass="10334">MLKQERFSALQIVNREEAEKLYQLTVAQARKRFLNYAKLSGDYDSFLDKESKNKKFYKDTEIIQSELVSKMNPKKDDIDEILKKLDI</sequence>
<accession>A0AAD1FJP0</accession>
<proteinExistence type="predicted"/>
<evidence type="ECO:0000313" key="2">
    <source>
        <dbReference type="Proteomes" id="UP000217792"/>
    </source>
</evidence>
<dbReference type="Proteomes" id="UP000217792">
    <property type="component" value="Chromosome"/>
</dbReference>
<name>A0AAD1FJP0_STRIT</name>
<gene>
    <name evidence="1" type="ORF">SITYG_08020</name>
</gene>
<reference evidence="1 2" key="1">
    <citation type="journal article" date="2017" name="Infect. Immun.">
        <title>Characterization of the Pathogenicity of Streptococcus intermedius TYG1620 Isolated from a Human Brain Abscess Based on the Complete Genome Sequence with Transcriptome Analysis and Transposon Mutagenesis in a Murine Subcutaneous Abscess Model.</title>
        <authorList>
            <person name="Hasegawa N."/>
            <person name="Sekizuka T."/>
            <person name="Sugi Y."/>
            <person name="Kawakami N."/>
            <person name="Ogasawara Y."/>
            <person name="Kato K."/>
            <person name="Yamashita A."/>
            <person name="Takeuchi F."/>
            <person name="Kuroda M."/>
        </authorList>
    </citation>
    <scope>NUCLEOTIDE SEQUENCE [LARGE SCALE GENOMIC DNA]</scope>
    <source>
        <strain evidence="1 2">TYG1620</strain>
    </source>
</reference>
<organism evidence="1 2">
    <name type="scientific">Streptococcus intermedius</name>
    <dbReference type="NCBI Taxonomy" id="1338"/>
    <lineage>
        <taxon>Bacteria</taxon>
        <taxon>Bacillati</taxon>
        <taxon>Bacillota</taxon>
        <taxon>Bacilli</taxon>
        <taxon>Lactobacillales</taxon>
        <taxon>Streptococcaceae</taxon>
        <taxon>Streptococcus</taxon>
        <taxon>Streptococcus anginosus group</taxon>
    </lineage>
</organism>